<accession>A0A1T0A646</accession>
<dbReference type="Proteomes" id="UP000190435">
    <property type="component" value="Unassembled WGS sequence"/>
</dbReference>
<dbReference type="STRING" id="34060.B0181_03820"/>
<name>A0A1T0A646_9GAMM</name>
<reference evidence="1 2" key="1">
    <citation type="submission" date="2017-02" db="EMBL/GenBank/DDBJ databases">
        <title>Draft genome sequence of Moraxella caviae CCUG 355 type strain.</title>
        <authorList>
            <person name="Engstrom-Jakobsson H."/>
            <person name="Salva-Serra F."/>
            <person name="Thorell K."/>
            <person name="Gonzales-Siles L."/>
            <person name="Karlsson R."/>
            <person name="Boulund F."/>
            <person name="Engstrand L."/>
            <person name="Moore E."/>
        </authorList>
    </citation>
    <scope>NUCLEOTIDE SEQUENCE [LARGE SCALE GENOMIC DNA]</scope>
    <source>
        <strain evidence="1 2">CCUG 355</strain>
    </source>
</reference>
<gene>
    <name evidence="1" type="ORF">B0181_03820</name>
</gene>
<evidence type="ECO:0000313" key="1">
    <source>
        <dbReference type="EMBL" id="OOR91068.1"/>
    </source>
</evidence>
<proteinExistence type="predicted"/>
<dbReference type="AlphaFoldDB" id="A0A1T0A646"/>
<protein>
    <submittedName>
        <fullName evidence="1">Uncharacterized protein</fullName>
    </submittedName>
</protein>
<dbReference type="EMBL" id="MUXU01000025">
    <property type="protein sequence ID" value="OOR91068.1"/>
    <property type="molecule type" value="Genomic_DNA"/>
</dbReference>
<comment type="caution">
    <text evidence="1">The sequence shown here is derived from an EMBL/GenBank/DDBJ whole genome shotgun (WGS) entry which is preliminary data.</text>
</comment>
<organism evidence="1 2">
    <name type="scientific">Moraxella caviae</name>
    <dbReference type="NCBI Taxonomy" id="34060"/>
    <lineage>
        <taxon>Bacteria</taxon>
        <taxon>Pseudomonadati</taxon>
        <taxon>Pseudomonadota</taxon>
        <taxon>Gammaproteobacteria</taxon>
        <taxon>Moraxellales</taxon>
        <taxon>Moraxellaceae</taxon>
        <taxon>Moraxella</taxon>
    </lineage>
</organism>
<sequence>MLIAFAFILQKAKRKPNENLPKPQKALEQLSAVVYSSKAVMAVKFAYDGCDGRLNPICLSKPPTKYFVCSDGLV</sequence>
<evidence type="ECO:0000313" key="2">
    <source>
        <dbReference type="Proteomes" id="UP000190435"/>
    </source>
</evidence>
<keyword evidence="2" id="KW-1185">Reference proteome</keyword>